<dbReference type="InterPro" id="IPR013901">
    <property type="entry name" value="Anthrone_oxy"/>
</dbReference>
<dbReference type="InterPro" id="IPR009799">
    <property type="entry name" value="EthD_dom"/>
</dbReference>
<dbReference type="GO" id="GO:0016020">
    <property type="term" value="C:membrane"/>
    <property type="evidence" value="ECO:0007669"/>
    <property type="project" value="UniProtKB-SubCell"/>
</dbReference>
<evidence type="ECO:0000256" key="7">
    <source>
        <dbReference type="ARBA" id="ARBA00023136"/>
    </source>
</evidence>
<evidence type="ECO:0000313" key="11">
    <source>
        <dbReference type="EMBL" id="KAF4240428.1"/>
    </source>
</evidence>
<comment type="subcellular location">
    <subcellularLocation>
        <location evidence="1">Membrane</location>
        <topology evidence="1">Multi-pass membrane protein</topology>
    </subcellularLocation>
</comment>
<keyword evidence="4 9" id="KW-1133">Transmembrane helix</keyword>
<dbReference type="AlphaFoldDB" id="A0A8H4EGV0"/>
<dbReference type="SUPFAM" id="SSF54909">
    <property type="entry name" value="Dimeric alpha+beta barrel"/>
    <property type="match status" value="1"/>
</dbReference>
<dbReference type="GO" id="GO:0004497">
    <property type="term" value="F:monooxygenase activity"/>
    <property type="evidence" value="ECO:0007669"/>
    <property type="project" value="UniProtKB-KW"/>
</dbReference>
<evidence type="ECO:0000256" key="8">
    <source>
        <dbReference type="ARBA" id="ARBA00034313"/>
    </source>
</evidence>
<dbReference type="Proteomes" id="UP000653565">
    <property type="component" value="Unassembled WGS sequence"/>
</dbReference>
<evidence type="ECO:0000256" key="3">
    <source>
        <dbReference type="ARBA" id="ARBA00022692"/>
    </source>
</evidence>
<keyword evidence="3 9" id="KW-0812">Transmembrane</keyword>
<evidence type="ECO:0000256" key="6">
    <source>
        <dbReference type="ARBA" id="ARBA00023033"/>
    </source>
</evidence>
<dbReference type="Pfam" id="PF07110">
    <property type="entry name" value="EthD"/>
    <property type="match status" value="1"/>
</dbReference>
<evidence type="ECO:0000256" key="9">
    <source>
        <dbReference type="SAM" id="Phobius"/>
    </source>
</evidence>
<organism evidence="11 12">
    <name type="scientific">Aspergillus fumigatiaffinis</name>
    <dbReference type="NCBI Taxonomy" id="340414"/>
    <lineage>
        <taxon>Eukaryota</taxon>
        <taxon>Fungi</taxon>
        <taxon>Dikarya</taxon>
        <taxon>Ascomycota</taxon>
        <taxon>Pezizomycotina</taxon>
        <taxon>Eurotiomycetes</taxon>
        <taxon>Eurotiomycetidae</taxon>
        <taxon>Eurotiales</taxon>
        <taxon>Aspergillaceae</taxon>
        <taxon>Aspergillus</taxon>
        <taxon>Aspergillus subgen. Fumigati</taxon>
    </lineage>
</organism>
<keyword evidence="7 9" id="KW-0472">Membrane</keyword>
<name>A0A8H4EGV0_9EURO</name>
<keyword evidence="6" id="KW-0503">Monooxygenase</keyword>
<evidence type="ECO:0000256" key="2">
    <source>
        <dbReference type="ARBA" id="ARBA00005986"/>
    </source>
</evidence>
<feature type="transmembrane region" description="Helical" evidence="9">
    <location>
        <begin position="312"/>
        <end position="330"/>
    </location>
</feature>
<gene>
    <name evidence="11" type="ORF">CNMCM6805_004948</name>
</gene>
<evidence type="ECO:0000256" key="4">
    <source>
        <dbReference type="ARBA" id="ARBA00022989"/>
    </source>
</evidence>
<feature type="domain" description="EthD" evidence="10">
    <location>
        <begin position="32"/>
        <end position="128"/>
    </location>
</feature>
<feature type="transmembrane region" description="Helical" evidence="9">
    <location>
        <begin position="252"/>
        <end position="273"/>
    </location>
</feature>
<dbReference type="PANTHER" id="PTHR35042:SF3">
    <property type="entry name" value="ANTHRONE OXYGENASE-RELATED"/>
    <property type="match status" value="1"/>
</dbReference>
<protein>
    <recommendedName>
        <fullName evidence="10">EthD domain-containing protein</fullName>
    </recommendedName>
</protein>
<accession>A0A8H4EGV0</accession>
<dbReference type="InterPro" id="IPR011008">
    <property type="entry name" value="Dimeric_a/b-barrel"/>
</dbReference>
<evidence type="ECO:0000256" key="5">
    <source>
        <dbReference type="ARBA" id="ARBA00023002"/>
    </source>
</evidence>
<dbReference type="PANTHER" id="PTHR35042">
    <property type="entry name" value="ANTHRONE OXYGENASE ENCC"/>
    <property type="match status" value="1"/>
</dbReference>
<evidence type="ECO:0000313" key="12">
    <source>
        <dbReference type="Proteomes" id="UP000653565"/>
    </source>
</evidence>
<comment type="similarity">
    <text evidence="8">Belongs to the anthrone oxygenase family.</text>
</comment>
<dbReference type="OrthoDB" id="3454835at2759"/>
<reference evidence="11" key="1">
    <citation type="journal article" date="2020" name="bioRxiv">
        <title>Genomic and phenotypic heterogeneity of clinical isolates of the human pathogens Aspergillus fumigatus, Aspergillus lentulus and Aspergillus fumigatiaffinis.</title>
        <authorList>
            <person name="dos Santos R.A.C."/>
            <person name="Steenwyk J.L."/>
            <person name="Rivero-Menendez O."/>
            <person name="Mead M.E."/>
            <person name="Silva L.P."/>
            <person name="Bastos R.W."/>
            <person name="Alastruey-Izquierdo A."/>
            <person name="Goldman G.H."/>
            <person name="Rokas A."/>
        </authorList>
    </citation>
    <scope>NUCLEOTIDE SEQUENCE</scope>
    <source>
        <strain evidence="11">CNM-CM6805</strain>
    </source>
</reference>
<dbReference type="Gene3D" id="3.30.70.100">
    <property type="match status" value="1"/>
</dbReference>
<evidence type="ECO:0000259" key="10">
    <source>
        <dbReference type="Pfam" id="PF07110"/>
    </source>
</evidence>
<dbReference type="Pfam" id="PF08592">
    <property type="entry name" value="Anthrone_oxy"/>
    <property type="match status" value="1"/>
</dbReference>
<feature type="transmembrane region" description="Helical" evidence="9">
    <location>
        <begin position="221"/>
        <end position="240"/>
    </location>
</feature>
<dbReference type="EMBL" id="JAAAPX010000026">
    <property type="protein sequence ID" value="KAF4240428.1"/>
    <property type="molecule type" value="Genomic_DNA"/>
</dbReference>
<evidence type="ECO:0000256" key="1">
    <source>
        <dbReference type="ARBA" id="ARBA00004141"/>
    </source>
</evidence>
<reference evidence="11" key="2">
    <citation type="submission" date="2020-04" db="EMBL/GenBank/DDBJ databases">
        <authorList>
            <person name="Santos R.A.C."/>
            <person name="Steenwyk J.L."/>
            <person name="Rivero-Menendez O."/>
            <person name="Mead M.E."/>
            <person name="Silva L.P."/>
            <person name="Bastos R.W."/>
            <person name="Alastruey-Izquierdo A."/>
            <person name="Goldman G.H."/>
            <person name="Rokas A."/>
        </authorList>
    </citation>
    <scope>NUCLEOTIDE SEQUENCE</scope>
    <source>
        <strain evidence="11">CNM-CM6805</strain>
    </source>
</reference>
<keyword evidence="12" id="KW-1185">Reference proteome</keyword>
<sequence>MLDATKVPDTPPRPADDSTGQFLCLTICGYRRPGMNETDYRNHMTQVSAPMTADLMVKYGIKQWTMIHNTVESRALMSQLFDRQMANLADFDCFSQVVFKSLADYKRLKEDPWYREHLVGDHEKFADTRRSIMTIGRVTEIVRDGKVVDCIAHPTTVLLRHPLHRFGCMISSINTEVTAVMTGSILAGAMMSLSLIAVPALLDSTYEAPQLFQQWTRMYHYGHWVLPSMAVVTSILYGYAAAQQRRRQKETWISFALAAVMTVSILPFTWLIMVPTNDELFRLQTISQTEPAVMGIDAAKALVVRWRDMHSLRSLFPLIGSILGAVASVGR</sequence>
<keyword evidence="5" id="KW-0560">Oxidoreductase</keyword>
<comment type="caution">
    <text evidence="11">The sequence shown here is derived from an EMBL/GenBank/DDBJ whole genome shotgun (WGS) entry which is preliminary data.</text>
</comment>
<comment type="similarity">
    <text evidence="2">Belongs to the tpcK family.</text>
</comment>
<proteinExistence type="inferred from homology"/>
<feature type="transmembrane region" description="Helical" evidence="9">
    <location>
        <begin position="179"/>
        <end position="201"/>
    </location>
</feature>